<keyword evidence="3" id="KW-0539">Nucleus</keyword>
<dbReference type="Pfam" id="PF00752">
    <property type="entry name" value="XPG_N"/>
    <property type="match status" value="1"/>
</dbReference>
<evidence type="ECO:0008006" key="9">
    <source>
        <dbReference type="Google" id="ProtNLM"/>
    </source>
</evidence>
<dbReference type="InterPro" id="IPR036279">
    <property type="entry name" value="5-3_exonuclease_C_sf"/>
</dbReference>
<dbReference type="SMART" id="SM00484">
    <property type="entry name" value="XPGI"/>
    <property type="match status" value="1"/>
</dbReference>
<dbReference type="SMART" id="SM00485">
    <property type="entry name" value="XPGN"/>
    <property type="match status" value="1"/>
</dbReference>
<feature type="region of interest" description="Disordered" evidence="4">
    <location>
        <begin position="471"/>
        <end position="510"/>
    </location>
</feature>
<dbReference type="InterPro" id="IPR006084">
    <property type="entry name" value="XPG/Rad2"/>
</dbReference>
<dbReference type="InterPro" id="IPR006085">
    <property type="entry name" value="XPG_DNA_repair_N"/>
</dbReference>
<dbReference type="PRINTS" id="PR00853">
    <property type="entry name" value="XPGRADSUPER"/>
</dbReference>
<organism evidence="7 8">
    <name type="scientific">Xylocopa violacea</name>
    <name type="common">Violet carpenter bee</name>
    <name type="synonym">Apis violacea</name>
    <dbReference type="NCBI Taxonomy" id="135666"/>
    <lineage>
        <taxon>Eukaryota</taxon>
        <taxon>Metazoa</taxon>
        <taxon>Ecdysozoa</taxon>
        <taxon>Arthropoda</taxon>
        <taxon>Hexapoda</taxon>
        <taxon>Insecta</taxon>
        <taxon>Pterygota</taxon>
        <taxon>Neoptera</taxon>
        <taxon>Endopterygota</taxon>
        <taxon>Hymenoptera</taxon>
        <taxon>Apocrita</taxon>
        <taxon>Aculeata</taxon>
        <taxon>Apoidea</taxon>
        <taxon>Anthophila</taxon>
        <taxon>Apidae</taxon>
        <taxon>Xylocopa</taxon>
        <taxon>Xylocopa</taxon>
    </lineage>
</organism>
<dbReference type="InterPro" id="IPR041012">
    <property type="entry name" value="GEN_chromo"/>
</dbReference>
<evidence type="ECO:0000259" key="6">
    <source>
        <dbReference type="SMART" id="SM00485"/>
    </source>
</evidence>
<evidence type="ECO:0000256" key="1">
    <source>
        <dbReference type="ARBA" id="ARBA00022722"/>
    </source>
</evidence>
<dbReference type="Pfam" id="PF00867">
    <property type="entry name" value="XPG_I"/>
    <property type="match status" value="1"/>
</dbReference>
<dbReference type="Gene3D" id="3.40.50.1010">
    <property type="entry name" value="5'-nuclease"/>
    <property type="match status" value="1"/>
</dbReference>
<proteinExistence type="predicted"/>
<dbReference type="Proteomes" id="UP001642520">
    <property type="component" value="Unassembled WGS sequence"/>
</dbReference>
<evidence type="ECO:0000256" key="2">
    <source>
        <dbReference type="ARBA" id="ARBA00022801"/>
    </source>
</evidence>
<feature type="domain" description="XPG-I" evidence="5">
    <location>
        <begin position="121"/>
        <end position="198"/>
    </location>
</feature>
<feature type="domain" description="XPG N-terminal" evidence="6">
    <location>
        <begin position="1"/>
        <end position="95"/>
    </location>
</feature>
<feature type="region of interest" description="Disordered" evidence="4">
    <location>
        <begin position="535"/>
        <end position="558"/>
    </location>
</feature>
<gene>
    <name evidence="7" type="ORF">XYLVIOL_LOCUS7348</name>
</gene>
<evidence type="ECO:0000313" key="7">
    <source>
        <dbReference type="EMBL" id="CAL7945672.1"/>
    </source>
</evidence>
<dbReference type="SUPFAM" id="SSF47807">
    <property type="entry name" value="5' to 3' exonuclease, C-terminal subdomain"/>
    <property type="match status" value="1"/>
</dbReference>
<keyword evidence="8" id="KW-1185">Reference proteome</keyword>
<feature type="compositionally biased region" description="Basic residues" evidence="4">
    <location>
        <begin position="493"/>
        <end position="503"/>
    </location>
</feature>
<protein>
    <recommendedName>
        <fullName evidence="9">Flap endonuclease GEN</fullName>
    </recommendedName>
</protein>
<dbReference type="PANTHER" id="PTHR11081:SF70">
    <property type="entry name" value="FLAP ENDONUCLEASE GEN HOMOLOG 1"/>
    <property type="match status" value="1"/>
</dbReference>
<comment type="caution">
    <text evidence="7">The sequence shown here is derived from an EMBL/GenBank/DDBJ whole genome shotgun (WGS) entry which is preliminary data.</text>
</comment>
<keyword evidence="1" id="KW-0540">Nuclease</keyword>
<evidence type="ECO:0000259" key="5">
    <source>
        <dbReference type="SMART" id="SM00484"/>
    </source>
</evidence>
<accession>A0ABP1NXL2</accession>
<dbReference type="CDD" id="cd09869">
    <property type="entry name" value="PIN_GEN1"/>
    <property type="match status" value="1"/>
</dbReference>
<dbReference type="Gene3D" id="1.10.150.20">
    <property type="entry name" value="5' to 3' exonuclease, C-terminal subdomain"/>
    <property type="match status" value="1"/>
</dbReference>
<dbReference type="InterPro" id="IPR029060">
    <property type="entry name" value="PIN-like_dom_sf"/>
</dbReference>
<dbReference type="EMBL" id="CAXAJV020001294">
    <property type="protein sequence ID" value="CAL7945672.1"/>
    <property type="molecule type" value="Genomic_DNA"/>
</dbReference>
<name>A0ABP1NXL2_XYLVO</name>
<dbReference type="SUPFAM" id="SSF88723">
    <property type="entry name" value="PIN domain-like"/>
    <property type="match status" value="1"/>
</dbReference>
<sequence length="717" mass="81411">MGVKDLWNILSPLCDRRPMFELQGKTIAIDLSCWVVDSQTVADHSVQPKMYLRNLYFRTAFLLMQGISPVFVLEGKAPTLKHNTIAKRNNIRSGFRERKTARKGGRSQFNRILNECKEMLLYMGLACVQGHGEAEAMCAYLNEDGLVDGCISQDSDCFLYGAKVVYRNFCASAQGNRGGTGGAVDEYSLEKIERILNLGRNKMIALALLCGCDYDEGLNGVGKEAAMKLFKIATDEDILDRIRSWKTDSTLNLKEEELLNPNLCTSCGHSGKVQKHTKSGCVDCGTVIKCNDSFREKRALILNEIALRKKALLVEDFPSQELIDEFLVRKDPVPTKVDIQWRQPQINKFIDFMERHLSWEPQYAFEKIFPVVTRWQLEHLPNISTDTRLTISDLFIPKAIKKVRNIRSVASYEIIWETDHATVEKLREYIALDNENNDNDADILSELTSIESQDAVSKCYPELIEAFENAKNAKKRKTKKKAANDAGAEVAGKRKTEKRRQKKNEKVPLNNKKIDEFISKNHPISLEESFERMSITPKRSKMLTGPREDQSGKNKMKQGPQFDKVLRLQNIDSKLNNTLDRMFHELSPDDFISDCDDHDLNMSLIIDSICGKKCFQLNVEEDIKTSEDKENLCQNIESLVTVDQIESNECQINSSVCDETTDEFANISESYIPLNQRLLNCNEMKGLQKSSAKASNRFSFGVDALMNDTDSKISFVA</sequence>
<evidence type="ECO:0000256" key="3">
    <source>
        <dbReference type="ARBA" id="ARBA00023242"/>
    </source>
</evidence>
<evidence type="ECO:0000313" key="8">
    <source>
        <dbReference type="Proteomes" id="UP001642520"/>
    </source>
</evidence>
<evidence type="ECO:0000256" key="4">
    <source>
        <dbReference type="SAM" id="MobiDB-lite"/>
    </source>
</evidence>
<dbReference type="PANTHER" id="PTHR11081">
    <property type="entry name" value="FLAP ENDONUCLEASE FAMILY MEMBER"/>
    <property type="match status" value="1"/>
</dbReference>
<reference evidence="7 8" key="1">
    <citation type="submission" date="2024-08" db="EMBL/GenBank/DDBJ databases">
        <authorList>
            <person name="Will J Nash"/>
            <person name="Angela Man"/>
            <person name="Seanna McTaggart"/>
            <person name="Kendall Baker"/>
            <person name="Tom Barker"/>
            <person name="Leah Catchpole"/>
            <person name="Alex Durrant"/>
            <person name="Karim Gharbi"/>
            <person name="Naomi Irish"/>
            <person name="Gemy Kaithakottil"/>
            <person name="Debby Ku"/>
            <person name="Aaliyah Providence"/>
            <person name="Felix Shaw"/>
            <person name="David Swarbreck"/>
            <person name="Chris Watkins"/>
            <person name="Ann M. McCartney"/>
            <person name="Giulio Formenti"/>
            <person name="Alice Mouton"/>
            <person name="Noel Vella"/>
            <person name="Bjorn M von Reumont"/>
            <person name="Adriana Vella"/>
            <person name="Wilfried Haerty"/>
        </authorList>
    </citation>
    <scope>NUCLEOTIDE SEQUENCE [LARGE SCALE GENOMIC DNA]</scope>
</reference>
<dbReference type="Pfam" id="PF18704">
    <property type="entry name" value="Chromo_2"/>
    <property type="match status" value="1"/>
</dbReference>
<dbReference type="InterPro" id="IPR006086">
    <property type="entry name" value="XPG-I_dom"/>
</dbReference>
<feature type="compositionally biased region" description="Basic residues" evidence="4">
    <location>
        <begin position="472"/>
        <end position="481"/>
    </location>
</feature>
<keyword evidence="2" id="KW-0378">Hydrolase</keyword>